<dbReference type="GO" id="GO:0015074">
    <property type="term" value="P:DNA integration"/>
    <property type="evidence" value="ECO:0007669"/>
    <property type="project" value="InterPro"/>
</dbReference>
<feature type="domain" description="Tyr recombinase" evidence="2">
    <location>
        <begin position="2"/>
        <end position="56"/>
    </location>
</feature>
<gene>
    <name evidence="3" type="ORF">SDC9_134484</name>
</gene>
<dbReference type="AlphaFoldDB" id="A0A645DEC1"/>
<proteinExistence type="predicted"/>
<reference evidence="3" key="1">
    <citation type="submission" date="2019-08" db="EMBL/GenBank/DDBJ databases">
        <authorList>
            <person name="Kucharzyk K."/>
            <person name="Murdoch R.W."/>
            <person name="Higgins S."/>
            <person name="Loffler F."/>
        </authorList>
    </citation>
    <scope>NUCLEOTIDE SEQUENCE</scope>
</reference>
<keyword evidence="1" id="KW-0233">DNA recombination</keyword>
<dbReference type="InterPro" id="IPR002104">
    <property type="entry name" value="Integrase_catalytic"/>
</dbReference>
<dbReference type="Pfam" id="PF00589">
    <property type="entry name" value="Phage_integrase"/>
    <property type="match status" value="1"/>
</dbReference>
<evidence type="ECO:0000259" key="2">
    <source>
        <dbReference type="Pfam" id="PF00589"/>
    </source>
</evidence>
<dbReference type="InterPro" id="IPR011010">
    <property type="entry name" value="DNA_brk_join_enz"/>
</dbReference>
<sequence length="71" mass="8099">MKILAQKAGITKNISFHIARHTFANIASQRDISVYNISQLMEHSSVAMTQNYLNDLTETTRDKCLIQVFID</sequence>
<protein>
    <recommendedName>
        <fullName evidence="2">Tyr recombinase domain-containing protein</fullName>
    </recommendedName>
</protein>
<dbReference type="EMBL" id="VSSQ01035215">
    <property type="protein sequence ID" value="MPM87388.1"/>
    <property type="molecule type" value="Genomic_DNA"/>
</dbReference>
<accession>A0A645DEC1</accession>
<comment type="caution">
    <text evidence="3">The sequence shown here is derived from an EMBL/GenBank/DDBJ whole genome shotgun (WGS) entry which is preliminary data.</text>
</comment>
<dbReference type="InterPro" id="IPR013762">
    <property type="entry name" value="Integrase-like_cat_sf"/>
</dbReference>
<evidence type="ECO:0000256" key="1">
    <source>
        <dbReference type="ARBA" id="ARBA00023172"/>
    </source>
</evidence>
<dbReference type="Gene3D" id="1.10.443.10">
    <property type="entry name" value="Intergrase catalytic core"/>
    <property type="match status" value="1"/>
</dbReference>
<evidence type="ECO:0000313" key="3">
    <source>
        <dbReference type="EMBL" id="MPM87388.1"/>
    </source>
</evidence>
<organism evidence="3">
    <name type="scientific">bioreactor metagenome</name>
    <dbReference type="NCBI Taxonomy" id="1076179"/>
    <lineage>
        <taxon>unclassified sequences</taxon>
        <taxon>metagenomes</taxon>
        <taxon>ecological metagenomes</taxon>
    </lineage>
</organism>
<dbReference type="GO" id="GO:0006310">
    <property type="term" value="P:DNA recombination"/>
    <property type="evidence" value="ECO:0007669"/>
    <property type="project" value="UniProtKB-KW"/>
</dbReference>
<dbReference type="GO" id="GO:0003677">
    <property type="term" value="F:DNA binding"/>
    <property type="evidence" value="ECO:0007669"/>
    <property type="project" value="InterPro"/>
</dbReference>
<dbReference type="SUPFAM" id="SSF56349">
    <property type="entry name" value="DNA breaking-rejoining enzymes"/>
    <property type="match status" value="1"/>
</dbReference>
<name>A0A645DEC1_9ZZZZ</name>